<comment type="similarity">
    <text evidence="2">Belongs to the phospholipase D family.</text>
</comment>
<keyword evidence="9" id="KW-1185">Reference proteome</keyword>
<dbReference type="SUPFAM" id="SSF56024">
    <property type="entry name" value="Phospholipase D/nuclease"/>
    <property type="match status" value="1"/>
</dbReference>
<evidence type="ECO:0000313" key="9">
    <source>
        <dbReference type="Proteomes" id="UP000233435"/>
    </source>
</evidence>
<organism evidence="8 9">
    <name type="scientific">Confluentibacter flavum</name>
    <dbReference type="NCBI Taxonomy" id="1909700"/>
    <lineage>
        <taxon>Bacteria</taxon>
        <taxon>Pseudomonadati</taxon>
        <taxon>Bacteroidota</taxon>
        <taxon>Flavobacteriia</taxon>
        <taxon>Flavobacteriales</taxon>
        <taxon>Flavobacteriaceae</taxon>
        <taxon>Confluentibacter</taxon>
    </lineage>
</organism>
<dbReference type="GO" id="GO:0016042">
    <property type="term" value="P:lipid catabolic process"/>
    <property type="evidence" value="ECO:0007669"/>
    <property type="project" value="UniProtKB-KW"/>
</dbReference>
<sequence>MTQAHFNNIRYKILELISSSKEEIQICVAWFTSKEILGKLIDKAEIGCKVQIIISDHFENKRLDFKEFINKNGTIKILSSSSGRFLHDKFAIFDKKKVIIGSYNWTNSAEFFNHENVIISDDKTIIKQFLGRYRFLENIVENYEIQKLLTKSILETESKEEEFQNIENELFNELINSIELSIKQGAKINKSTILDLLNRYGAIGTAKRLVKDGAEKLQSGFLKMFEIDRLDLTFENIILKDKYRVMFDEDTLKKAKEKLDKLGYNING</sequence>
<dbReference type="InterPro" id="IPR025202">
    <property type="entry name" value="PLD-like_dom"/>
</dbReference>
<dbReference type="PANTHER" id="PTHR43856:SF1">
    <property type="entry name" value="MITOCHONDRIAL CARDIOLIPIN HYDROLASE"/>
    <property type="match status" value="1"/>
</dbReference>
<dbReference type="RefSeq" id="WP_106658793.1">
    <property type="nucleotide sequence ID" value="NZ_PJEO01000015.1"/>
</dbReference>
<comment type="caution">
    <text evidence="8">The sequence shown here is derived from an EMBL/GenBank/DDBJ whole genome shotgun (WGS) entry which is preliminary data.</text>
</comment>
<dbReference type="PANTHER" id="PTHR43856">
    <property type="entry name" value="CARDIOLIPIN HYDROLASE"/>
    <property type="match status" value="1"/>
</dbReference>
<dbReference type="EC" id="3.1.4.4" evidence="3"/>
<keyword evidence="6" id="KW-0443">Lipid metabolism</keyword>
<dbReference type="EMBL" id="PJEO01000015">
    <property type="protein sequence ID" value="PKQ46082.1"/>
    <property type="molecule type" value="Genomic_DNA"/>
</dbReference>
<dbReference type="SMART" id="SM00155">
    <property type="entry name" value="PLDc"/>
    <property type="match status" value="1"/>
</dbReference>
<keyword evidence="5" id="KW-0442">Lipid degradation</keyword>
<dbReference type="GO" id="GO:0016891">
    <property type="term" value="F:RNA endonuclease activity producing 5'-phosphomonoesters, hydrolytic mechanism"/>
    <property type="evidence" value="ECO:0007669"/>
    <property type="project" value="TreeGrafter"/>
</dbReference>
<evidence type="ECO:0000259" key="7">
    <source>
        <dbReference type="PROSITE" id="PS50035"/>
    </source>
</evidence>
<name>A0A2N3HMF4_9FLAO</name>
<keyword evidence="4" id="KW-0378">Hydrolase</keyword>
<proteinExistence type="inferred from homology"/>
<dbReference type="Gene3D" id="3.30.870.10">
    <property type="entry name" value="Endonuclease Chain A"/>
    <property type="match status" value="1"/>
</dbReference>
<dbReference type="PROSITE" id="PS50035">
    <property type="entry name" value="PLD"/>
    <property type="match status" value="1"/>
</dbReference>
<evidence type="ECO:0000313" key="8">
    <source>
        <dbReference type="EMBL" id="PKQ46082.1"/>
    </source>
</evidence>
<evidence type="ECO:0000256" key="3">
    <source>
        <dbReference type="ARBA" id="ARBA00012027"/>
    </source>
</evidence>
<comment type="catalytic activity">
    <reaction evidence="1">
        <text>a 1,2-diacyl-sn-glycero-3-phosphocholine + H2O = a 1,2-diacyl-sn-glycero-3-phosphate + choline + H(+)</text>
        <dbReference type="Rhea" id="RHEA:14445"/>
        <dbReference type="ChEBI" id="CHEBI:15354"/>
        <dbReference type="ChEBI" id="CHEBI:15377"/>
        <dbReference type="ChEBI" id="CHEBI:15378"/>
        <dbReference type="ChEBI" id="CHEBI:57643"/>
        <dbReference type="ChEBI" id="CHEBI:58608"/>
        <dbReference type="EC" id="3.1.4.4"/>
    </reaction>
</comment>
<dbReference type="OrthoDB" id="9762009at2"/>
<evidence type="ECO:0000256" key="2">
    <source>
        <dbReference type="ARBA" id="ARBA00008664"/>
    </source>
</evidence>
<dbReference type="InterPro" id="IPR051406">
    <property type="entry name" value="PLD_domain"/>
</dbReference>
<dbReference type="GO" id="GO:0006793">
    <property type="term" value="P:phosphorus metabolic process"/>
    <property type="evidence" value="ECO:0007669"/>
    <property type="project" value="UniProtKB-ARBA"/>
</dbReference>
<dbReference type="InterPro" id="IPR001736">
    <property type="entry name" value="PLipase_D/transphosphatidylase"/>
</dbReference>
<dbReference type="AlphaFoldDB" id="A0A2N3HMF4"/>
<gene>
    <name evidence="8" type="ORF">CSW08_04895</name>
</gene>
<evidence type="ECO:0000256" key="5">
    <source>
        <dbReference type="ARBA" id="ARBA00022963"/>
    </source>
</evidence>
<feature type="domain" description="PLD phosphodiesterase" evidence="7">
    <location>
        <begin position="82"/>
        <end position="109"/>
    </location>
</feature>
<evidence type="ECO:0000256" key="6">
    <source>
        <dbReference type="ARBA" id="ARBA00023098"/>
    </source>
</evidence>
<accession>A0A2N3HMF4</accession>
<evidence type="ECO:0000256" key="4">
    <source>
        <dbReference type="ARBA" id="ARBA00022801"/>
    </source>
</evidence>
<dbReference type="GO" id="GO:0004630">
    <property type="term" value="F:phospholipase D activity"/>
    <property type="evidence" value="ECO:0007669"/>
    <property type="project" value="UniProtKB-EC"/>
</dbReference>
<evidence type="ECO:0000256" key="1">
    <source>
        <dbReference type="ARBA" id="ARBA00000798"/>
    </source>
</evidence>
<dbReference type="Proteomes" id="UP000233435">
    <property type="component" value="Unassembled WGS sequence"/>
</dbReference>
<reference evidence="8 9" key="1">
    <citation type="submission" date="2017-12" db="EMBL/GenBank/DDBJ databases">
        <title>Confluentibacter flavum sp. nov., isolated from the saline lake.</title>
        <authorList>
            <person name="Yu L."/>
        </authorList>
    </citation>
    <scope>NUCLEOTIDE SEQUENCE [LARGE SCALE GENOMIC DNA]</scope>
    <source>
        <strain evidence="8 9">3B</strain>
    </source>
</reference>
<dbReference type="Pfam" id="PF13091">
    <property type="entry name" value="PLDc_2"/>
    <property type="match status" value="1"/>
</dbReference>
<protein>
    <recommendedName>
        <fullName evidence="3">phospholipase D</fullName>
        <ecNumber evidence="3">3.1.4.4</ecNumber>
    </recommendedName>
</protein>